<dbReference type="RefSeq" id="WP_141644171.1">
    <property type="nucleotide sequence ID" value="NZ_VIFM01000077.1"/>
</dbReference>
<keyword evidence="2" id="KW-1185">Reference proteome</keyword>
<dbReference type="EMBL" id="VIFM01000077">
    <property type="protein sequence ID" value="TQF14139.1"/>
    <property type="molecule type" value="Genomic_DNA"/>
</dbReference>
<evidence type="ECO:0000313" key="1">
    <source>
        <dbReference type="EMBL" id="TQF14139.1"/>
    </source>
</evidence>
<dbReference type="AlphaFoldDB" id="A0A540WYQ0"/>
<reference evidence="1 2" key="1">
    <citation type="submission" date="2019-06" db="EMBL/GenBank/DDBJ databases">
        <authorList>
            <person name="Livingstone P."/>
            <person name="Whitworth D."/>
        </authorList>
    </citation>
    <scope>NUCLEOTIDE SEQUENCE [LARGE SCALE GENOMIC DNA]</scope>
    <source>
        <strain evidence="1 2">AM401</strain>
    </source>
</reference>
<protein>
    <submittedName>
        <fullName evidence="1">VWA domain-containing protein</fullName>
    </submittedName>
</protein>
<comment type="caution">
    <text evidence="1">The sequence shown here is derived from an EMBL/GenBank/DDBJ whole genome shotgun (WGS) entry which is preliminary data.</text>
</comment>
<name>A0A540WYQ0_9BACT</name>
<sequence length="301" mass="33849">MGYGSYSHKAHEAMTKARSELPPQEVFKQRACHPQMDPLGVKFRESRDSAAHPNSLAVVMALDVTGSMGNIPESLARQTFPSFMKDLMEAGIPDPQVLFMAVGDAFFDRAPLQVGQFESSENQLDQWLTWMFLERGGGSNPGESYELGMYFAAEHTAMDCFEKRGKKGYFFMTGDEPALENVSLTQVKSLIGDTLDKDMPIYQAVERLERTFHPFFLIPDQRRRGYCEDFWRIVMGDRVICMDDAVDTCDVAAALVALTERAVPHLDAIAKRLRDSGKPPERVKGILRALEPWAQKLRATT</sequence>
<gene>
    <name evidence="1" type="ORF">FJV41_20325</name>
</gene>
<dbReference type="Proteomes" id="UP000315369">
    <property type="component" value="Unassembled WGS sequence"/>
</dbReference>
<proteinExistence type="predicted"/>
<accession>A0A540WYQ0</accession>
<organism evidence="1 2">
    <name type="scientific">Myxococcus llanfairpwllgwyngyllgogerychwyrndrobwllllantysiliogogogochensis</name>
    <dbReference type="NCBI Taxonomy" id="2590453"/>
    <lineage>
        <taxon>Bacteria</taxon>
        <taxon>Pseudomonadati</taxon>
        <taxon>Myxococcota</taxon>
        <taxon>Myxococcia</taxon>
        <taxon>Myxococcales</taxon>
        <taxon>Cystobacterineae</taxon>
        <taxon>Myxococcaceae</taxon>
        <taxon>Myxococcus</taxon>
    </lineage>
</organism>
<evidence type="ECO:0000313" key="2">
    <source>
        <dbReference type="Proteomes" id="UP000315369"/>
    </source>
</evidence>
<dbReference type="OrthoDB" id="4366615at2"/>